<keyword evidence="1" id="KW-0732">Signal</keyword>
<accession>A0ABT8DKJ7</accession>
<organism evidence="2 3">
    <name type="scientific">Roseateles violae</name>
    <dbReference type="NCBI Taxonomy" id="3058042"/>
    <lineage>
        <taxon>Bacteria</taxon>
        <taxon>Pseudomonadati</taxon>
        <taxon>Pseudomonadota</taxon>
        <taxon>Betaproteobacteria</taxon>
        <taxon>Burkholderiales</taxon>
        <taxon>Sphaerotilaceae</taxon>
        <taxon>Roseateles</taxon>
    </lineage>
</organism>
<dbReference type="RefSeq" id="WP_290357264.1">
    <property type="nucleotide sequence ID" value="NZ_JAUHHC010000001.1"/>
</dbReference>
<evidence type="ECO:0000256" key="1">
    <source>
        <dbReference type="SAM" id="SignalP"/>
    </source>
</evidence>
<keyword evidence="3" id="KW-1185">Reference proteome</keyword>
<protein>
    <submittedName>
        <fullName evidence="2">Uncharacterized protein</fullName>
    </submittedName>
</protein>
<dbReference type="Proteomes" id="UP001228044">
    <property type="component" value="Unassembled WGS sequence"/>
</dbReference>
<evidence type="ECO:0000313" key="3">
    <source>
        <dbReference type="Proteomes" id="UP001228044"/>
    </source>
</evidence>
<comment type="caution">
    <text evidence="2">The sequence shown here is derived from an EMBL/GenBank/DDBJ whole genome shotgun (WGS) entry which is preliminary data.</text>
</comment>
<name>A0ABT8DKJ7_9BURK</name>
<evidence type="ECO:0000313" key="2">
    <source>
        <dbReference type="EMBL" id="MDN3918939.1"/>
    </source>
</evidence>
<sequence>MSTDLPQPSRRALLLAAGGGLLTTLCHAQSTDAATSAGTPATISAANFGGPGAIVLDPIALAILHHARGDASWSSRQKIRNYLKAGGPTGLLGINPLASPTASQLSPDAQAIGKAWQNLLLAGNAFQRARDFQQLVSLVDGYAARVLSADRYFLPLNGQGFLSYEYLDGELLNDAGLVEPNYGHAALRFGTLDHGTSGAIQLLNLRVQQLSPGLKAPVELYRIPTPDTVLAERLLKDKAATSQLLEVQLRATGASTCFPRGVAMKGAPRPLAALAVEFIVIDSAGNKLHAKSFDPHLRQGKKGSCSVAG</sequence>
<feature type="chain" id="PRO_5047217486" evidence="1">
    <location>
        <begin position="29"/>
        <end position="309"/>
    </location>
</feature>
<dbReference type="EMBL" id="JAUHHC010000001">
    <property type="protein sequence ID" value="MDN3918939.1"/>
    <property type="molecule type" value="Genomic_DNA"/>
</dbReference>
<proteinExistence type="predicted"/>
<reference evidence="2 3" key="1">
    <citation type="submission" date="2023-06" db="EMBL/GenBank/DDBJ databases">
        <title>Pelomonas sp. PFR6 16S ribosomal RNA gene Genome sequencing and assembly.</title>
        <authorList>
            <person name="Woo H."/>
        </authorList>
    </citation>
    <scope>NUCLEOTIDE SEQUENCE [LARGE SCALE GENOMIC DNA]</scope>
    <source>
        <strain evidence="2 3">PFR6</strain>
    </source>
</reference>
<feature type="signal peptide" evidence="1">
    <location>
        <begin position="1"/>
        <end position="28"/>
    </location>
</feature>
<gene>
    <name evidence="2" type="ORF">QWJ38_01485</name>
</gene>